<proteinExistence type="predicted"/>
<name>A0A1J5PJE7_9ZZZZ</name>
<evidence type="ECO:0000313" key="2">
    <source>
        <dbReference type="EMBL" id="OIQ71689.1"/>
    </source>
</evidence>
<comment type="caution">
    <text evidence="2">The sequence shown here is derived from an EMBL/GenBank/DDBJ whole genome shotgun (WGS) entry which is preliminary data.</text>
</comment>
<organism evidence="2">
    <name type="scientific">mine drainage metagenome</name>
    <dbReference type="NCBI Taxonomy" id="410659"/>
    <lineage>
        <taxon>unclassified sequences</taxon>
        <taxon>metagenomes</taxon>
        <taxon>ecological metagenomes</taxon>
    </lineage>
</organism>
<accession>A0A1J5PJE7</accession>
<feature type="region of interest" description="Disordered" evidence="1">
    <location>
        <begin position="1"/>
        <end position="31"/>
    </location>
</feature>
<gene>
    <name evidence="2" type="ORF">GALL_466900</name>
</gene>
<protein>
    <submittedName>
        <fullName evidence="2">Uncharacterized protein</fullName>
    </submittedName>
</protein>
<dbReference type="EMBL" id="MLJW01003607">
    <property type="protein sequence ID" value="OIQ71689.1"/>
    <property type="molecule type" value="Genomic_DNA"/>
</dbReference>
<sequence>MAVDGAPGHEALALGGQRPHAGRNAVADDQQGVGGEQVGDVVLVRLELVVGAPQVGVLVAGVFQLQHHQRQAVDEQHDVRAAVVLWPLHGELVDRQPVVAPHVGKVDEPHAVATGFAVLLVLHRHAFDQPAVDLPVGGDQPGGVWAEHPAQSLALGGGRKVRIEAANGGLQPVRQADLAVAVAFAAGCFGVGRGDVGAVGDLPAQRSEPLQGGLFEMVLEDGAAHGVRAEQNVGAATGPDAHFIRSIRSGQDVATLKARDWGFPVGRRLRRFVGAVCFLGFMETPSTPSDRRGRCVACALCERCARRLGCAGLSTDIPIGRAVSAAGA</sequence>
<reference evidence="2" key="1">
    <citation type="submission" date="2016-10" db="EMBL/GenBank/DDBJ databases">
        <title>Sequence of Gallionella enrichment culture.</title>
        <authorList>
            <person name="Poehlein A."/>
            <person name="Muehling M."/>
            <person name="Daniel R."/>
        </authorList>
    </citation>
    <scope>NUCLEOTIDE SEQUENCE</scope>
</reference>
<evidence type="ECO:0000256" key="1">
    <source>
        <dbReference type="SAM" id="MobiDB-lite"/>
    </source>
</evidence>
<dbReference type="AlphaFoldDB" id="A0A1J5PJE7"/>